<sequence length="225" mass="25338">MVGFEISTTPPQPPPSESEAVKSTSLESLLKRRAGRMVVKSICWAAVIAETAVIIANQTRKWTWSPQILSSLVFTNHDSPNSIRCTPLYLIGTSLVMLGGYIRYRCYKEMGKMFTFEMCIRRDHELVTSGPYSIVRHPAYTGTLCTCVGMLTWQLSPGSWVRECGALSSVLGQIAFWTYLTLVSTICSGLMLRMSKEEEALKSKFGKAWEEWAERVRYKLVPGLY</sequence>
<organism evidence="7 8">
    <name type="scientific">Amanita thiersii Skay4041</name>
    <dbReference type="NCBI Taxonomy" id="703135"/>
    <lineage>
        <taxon>Eukaryota</taxon>
        <taxon>Fungi</taxon>
        <taxon>Dikarya</taxon>
        <taxon>Basidiomycota</taxon>
        <taxon>Agaricomycotina</taxon>
        <taxon>Agaricomycetes</taxon>
        <taxon>Agaricomycetidae</taxon>
        <taxon>Agaricales</taxon>
        <taxon>Pluteineae</taxon>
        <taxon>Amanitaceae</taxon>
        <taxon>Amanita</taxon>
    </lineage>
</organism>
<dbReference type="Proteomes" id="UP000242287">
    <property type="component" value="Unassembled WGS sequence"/>
</dbReference>
<dbReference type="OrthoDB" id="422086at2759"/>
<reference evidence="7 8" key="1">
    <citation type="submission" date="2014-02" db="EMBL/GenBank/DDBJ databases">
        <title>Transposable element dynamics among asymbiotic and ectomycorrhizal Amanita fungi.</title>
        <authorList>
            <consortium name="DOE Joint Genome Institute"/>
            <person name="Hess J."/>
            <person name="Skrede I."/>
            <person name="Wolfe B."/>
            <person name="LaButti K."/>
            <person name="Ohm R.A."/>
            <person name="Grigoriev I.V."/>
            <person name="Pringle A."/>
        </authorList>
    </citation>
    <scope>NUCLEOTIDE SEQUENCE [LARGE SCALE GENOMIC DNA]</scope>
    <source>
        <strain evidence="7 8">SKay4041</strain>
    </source>
</reference>
<dbReference type="EC" id="2.1.1.100" evidence="5"/>
<proteinExistence type="inferred from homology"/>
<dbReference type="InterPro" id="IPR007269">
    <property type="entry name" value="ICMT_MeTrfase"/>
</dbReference>
<dbReference type="AlphaFoldDB" id="A0A2A9NI79"/>
<comment type="similarity">
    <text evidence="5">Belongs to the class VI-like SAM-binding methyltransferase superfamily. Isoprenylcysteine carboxyl methyltransferase family.</text>
</comment>
<comment type="catalytic activity">
    <reaction evidence="5">
        <text>[protein]-C-terminal S-[(2E,6E)-farnesyl]-L-cysteine + S-adenosyl-L-methionine = [protein]-C-terminal S-[(2E,6E)-farnesyl]-L-cysteine methyl ester + S-adenosyl-L-homocysteine</text>
        <dbReference type="Rhea" id="RHEA:21672"/>
        <dbReference type="Rhea" id="RHEA-COMP:12125"/>
        <dbReference type="Rhea" id="RHEA-COMP:12126"/>
        <dbReference type="ChEBI" id="CHEBI:57856"/>
        <dbReference type="ChEBI" id="CHEBI:59789"/>
        <dbReference type="ChEBI" id="CHEBI:90510"/>
        <dbReference type="ChEBI" id="CHEBI:90511"/>
        <dbReference type="EC" id="2.1.1.100"/>
    </reaction>
</comment>
<evidence type="ECO:0000256" key="4">
    <source>
        <dbReference type="ARBA" id="ARBA00023136"/>
    </source>
</evidence>
<gene>
    <name evidence="7" type="ORF">AMATHDRAFT_146926</name>
</gene>
<dbReference type="Gene3D" id="1.20.120.1630">
    <property type="match status" value="1"/>
</dbReference>
<comment type="subcellular location">
    <subcellularLocation>
        <location evidence="5">Endoplasmic reticulum membrane</location>
        <topology evidence="5">Multi-pass membrane protein</topology>
    </subcellularLocation>
    <subcellularLocation>
        <location evidence="1">Membrane</location>
        <topology evidence="1">Multi-pass membrane protein</topology>
    </subcellularLocation>
</comment>
<name>A0A2A9NI79_9AGAR</name>
<evidence type="ECO:0000313" key="8">
    <source>
        <dbReference type="Proteomes" id="UP000242287"/>
    </source>
</evidence>
<evidence type="ECO:0000256" key="3">
    <source>
        <dbReference type="ARBA" id="ARBA00022989"/>
    </source>
</evidence>
<keyword evidence="5" id="KW-0949">S-adenosyl-L-methionine</keyword>
<keyword evidence="5" id="KW-0256">Endoplasmic reticulum</keyword>
<dbReference type="STRING" id="703135.A0A2A9NI79"/>
<accession>A0A2A9NI79</accession>
<dbReference type="PANTHER" id="PTHR12714:SF9">
    <property type="entry name" value="PROTEIN-S-ISOPRENYLCYSTEINE O-METHYLTRANSFERASE"/>
    <property type="match status" value="1"/>
</dbReference>
<keyword evidence="4" id="KW-0472">Membrane</keyword>
<dbReference type="PANTHER" id="PTHR12714">
    <property type="entry name" value="PROTEIN-S ISOPRENYLCYSTEINE O-METHYLTRANSFERASE"/>
    <property type="match status" value="1"/>
</dbReference>
<dbReference type="Pfam" id="PF04140">
    <property type="entry name" value="ICMT"/>
    <property type="match status" value="1"/>
</dbReference>
<dbReference type="GO" id="GO:0032259">
    <property type="term" value="P:methylation"/>
    <property type="evidence" value="ECO:0007669"/>
    <property type="project" value="UniProtKB-KW"/>
</dbReference>
<dbReference type="GO" id="GO:0004671">
    <property type="term" value="F:protein C-terminal S-isoprenylcysteine carboxyl O-methyltransferase activity"/>
    <property type="evidence" value="ECO:0007669"/>
    <property type="project" value="UniProtKB-EC"/>
</dbReference>
<feature type="region of interest" description="Disordered" evidence="6">
    <location>
        <begin position="1"/>
        <end position="22"/>
    </location>
</feature>
<keyword evidence="8" id="KW-1185">Reference proteome</keyword>
<dbReference type="GO" id="GO:0005789">
    <property type="term" value="C:endoplasmic reticulum membrane"/>
    <property type="evidence" value="ECO:0007669"/>
    <property type="project" value="UniProtKB-SubCell"/>
</dbReference>
<keyword evidence="3" id="KW-1133">Transmembrane helix</keyword>
<evidence type="ECO:0000256" key="6">
    <source>
        <dbReference type="SAM" id="MobiDB-lite"/>
    </source>
</evidence>
<evidence type="ECO:0000256" key="1">
    <source>
        <dbReference type="ARBA" id="ARBA00004141"/>
    </source>
</evidence>
<evidence type="ECO:0000256" key="5">
    <source>
        <dbReference type="RuleBase" id="RU362022"/>
    </source>
</evidence>
<keyword evidence="5" id="KW-0489">Methyltransferase</keyword>
<dbReference type="EMBL" id="KZ302020">
    <property type="protein sequence ID" value="PFH49778.1"/>
    <property type="molecule type" value="Genomic_DNA"/>
</dbReference>
<protein>
    <recommendedName>
        <fullName evidence="5">Protein-S-isoprenylcysteine O-methyltransferase</fullName>
        <ecNumber evidence="5">2.1.1.100</ecNumber>
    </recommendedName>
</protein>
<keyword evidence="2" id="KW-0812">Transmembrane</keyword>
<keyword evidence="5" id="KW-0808">Transferase</keyword>
<evidence type="ECO:0000256" key="2">
    <source>
        <dbReference type="ARBA" id="ARBA00022692"/>
    </source>
</evidence>
<evidence type="ECO:0000313" key="7">
    <source>
        <dbReference type="EMBL" id="PFH49778.1"/>
    </source>
</evidence>